<evidence type="ECO:0000256" key="2">
    <source>
        <dbReference type="ARBA" id="ARBA00006577"/>
    </source>
</evidence>
<organism evidence="9 10">
    <name type="scientific">Haloferula rosea</name>
    <dbReference type="NCBI Taxonomy" id="490093"/>
    <lineage>
        <taxon>Bacteria</taxon>
        <taxon>Pseudomonadati</taxon>
        <taxon>Verrucomicrobiota</taxon>
        <taxon>Verrucomicrobiia</taxon>
        <taxon>Verrucomicrobiales</taxon>
        <taxon>Verrucomicrobiaceae</taxon>
        <taxon>Haloferula</taxon>
    </lineage>
</organism>
<keyword evidence="10" id="KW-1185">Reference proteome</keyword>
<dbReference type="SUPFAM" id="SSF54534">
    <property type="entry name" value="FKBP-like"/>
    <property type="match status" value="3"/>
</dbReference>
<reference evidence="9" key="1">
    <citation type="submission" date="2021-01" db="EMBL/GenBank/DDBJ databases">
        <title>Modified the classification status of verrucomicrobia.</title>
        <authorList>
            <person name="Feng X."/>
        </authorList>
    </citation>
    <scope>NUCLEOTIDE SEQUENCE</scope>
    <source>
        <strain evidence="9">KCTC 22201</strain>
    </source>
</reference>
<dbReference type="EMBL" id="JAENII010000019">
    <property type="protein sequence ID" value="MBK1828880.1"/>
    <property type="molecule type" value="Genomic_DNA"/>
</dbReference>
<name>A0A934RE59_9BACT</name>
<dbReference type="EC" id="5.2.1.8" evidence="3 6"/>
<feature type="domain" description="PPIase FKBP-type" evidence="8">
    <location>
        <begin position="39"/>
        <end position="124"/>
    </location>
</feature>
<dbReference type="InterPro" id="IPR001179">
    <property type="entry name" value="PPIase_FKBP_dom"/>
</dbReference>
<feature type="region of interest" description="Disordered" evidence="7">
    <location>
        <begin position="1"/>
        <end position="20"/>
    </location>
</feature>
<evidence type="ECO:0000256" key="4">
    <source>
        <dbReference type="ARBA" id="ARBA00023110"/>
    </source>
</evidence>
<feature type="compositionally biased region" description="Low complexity" evidence="7">
    <location>
        <begin position="1"/>
        <end position="13"/>
    </location>
</feature>
<evidence type="ECO:0000256" key="7">
    <source>
        <dbReference type="SAM" id="MobiDB-lite"/>
    </source>
</evidence>
<evidence type="ECO:0000256" key="3">
    <source>
        <dbReference type="ARBA" id="ARBA00013194"/>
    </source>
</evidence>
<evidence type="ECO:0000259" key="8">
    <source>
        <dbReference type="PROSITE" id="PS50059"/>
    </source>
</evidence>
<evidence type="ECO:0000313" key="9">
    <source>
        <dbReference type="EMBL" id="MBK1828880.1"/>
    </source>
</evidence>
<keyword evidence="4 6" id="KW-0697">Rotamase</keyword>
<dbReference type="PANTHER" id="PTHR43811:SF19">
    <property type="entry name" value="39 KDA FK506-BINDING NUCLEAR PROTEIN"/>
    <property type="match status" value="1"/>
</dbReference>
<evidence type="ECO:0000256" key="6">
    <source>
        <dbReference type="PROSITE-ProRule" id="PRU00277"/>
    </source>
</evidence>
<evidence type="ECO:0000256" key="5">
    <source>
        <dbReference type="ARBA" id="ARBA00023235"/>
    </source>
</evidence>
<evidence type="ECO:0000313" key="10">
    <source>
        <dbReference type="Proteomes" id="UP000658278"/>
    </source>
</evidence>
<dbReference type="RefSeq" id="WP_200283125.1">
    <property type="nucleotide sequence ID" value="NZ_JAENII010000019.1"/>
</dbReference>
<accession>A0A934RE59</accession>
<comment type="similarity">
    <text evidence="2">Belongs to the FKBP-type PPIase family.</text>
</comment>
<dbReference type="Gene3D" id="3.10.50.40">
    <property type="match status" value="3"/>
</dbReference>
<protein>
    <recommendedName>
        <fullName evidence="3 6">peptidylprolyl isomerase</fullName>
        <ecNumber evidence="3 6">5.2.1.8</ecNumber>
    </recommendedName>
</protein>
<proteinExistence type="inferred from homology"/>
<dbReference type="Pfam" id="PF00254">
    <property type="entry name" value="FKBP_C"/>
    <property type="match status" value="3"/>
</dbReference>
<evidence type="ECO:0000256" key="1">
    <source>
        <dbReference type="ARBA" id="ARBA00000971"/>
    </source>
</evidence>
<gene>
    <name evidence="9" type="ORF">JIN81_17730</name>
</gene>
<sequence>MPEVPADVAAAPADAEKTESGLASKVLQAGTGKTKPTASDTVTVHYSGWTTDGKMFDSSVERGEPTSFPLGQVIAGWTEGLQLMVEGEKRRFWIPEDLAYGPVVPGSGRPGGMLVFDVELIGIKAAPKPPEDTEKTEGGIAYKILKEGEGESPGDKQVVTFHFTGKTMEGQTVQDSRAQGDAPSVPLDKLPPELGGLFKEMKVGEQRKCWLPEPRVPGGFIVADLELISFKDAPPAPPVPEDVAAVPEGAEKTASGLAHKVLSEGKGDEKPKATDTVKVHYSGWTPDGEMFDSSVTRGEPTQFPLNGVIKGWTEGLQLMVVGEKRRFWIPADLAYGENPGGGRPGGMLVFDVELLEIVR</sequence>
<dbReference type="FunFam" id="3.10.50.40:FF:000006">
    <property type="entry name" value="Peptidyl-prolyl cis-trans isomerase"/>
    <property type="match status" value="2"/>
</dbReference>
<dbReference type="GO" id="GO:0003755">
    <property type="term" value="F:peptidyl-prolyl cis-trans isomerase activity"/>
    <property type="evidence" value="ECO:0007669"/>
    <property type="project" value="UniProtKB-KW"/>
</dbReference>
<dbReference type="InterPro" id="IPR046357">
    <property type="entry name" value="PPIase_dom_sf"/>
</dbReference>
<dbReference type="PROSITE" id="PS50059">
    <property type="entry name" value="FKBP_PPIASE"/>
    <property type="match status" value="2"/>
</dbReference>
<dbReference type="PANTHER" id="PTHR43811">
    <property type="entry name" value="FKBP-TYPE PEPTIDYL-PROLYL CIS-TRANS ISOMERASE FKPA"/>
    <property type="match status" value="1"/>
</dbReference>
<dbReference type="AlphaFoldDB" id="A0A934RE59"/>
<comment type="caution">
    <text evidence="9">The sequence shown here is derived from an EMBL/GenBank/DDBJ whole genome shotgun (WGS) entry which is preliminary data.</text>
</comment>
<comment type="catalytic activity">
    <reaction evidence="1 6">
        <text>[protein]-peptidylproline (omega=180) = [protein]-peptidylproline (omega=0)</text>
        <dbReference type="Rhea" id="RHEA:16237"/>
        <dbReference type="Rhea" id="RHEA-COMP:10747"/>
        <dbReference type="Rhea" id="RHEA-COMP:10748"/>
        <dbReference type="ChEBI" id="CHEBI:83833"/>
        <dbReference type="ChEBI" id="CHEBI:83834"/>
        <dbReference type="EC" id="5.2.1.8"/>
    </reaction>
</comment>
<dbReference type="Proteomes" id="UP000658278">
    <property type="component" value="Unassembled WGS sequence"/>
</dbReference>
<keyword evidence="5 6" id="KW-0413">Isomerase</keyword>
<feature type="domain" description="PPIase FKBP-type" evidence="8">
    <location>
        <begin position="274"/>
        <end position="358"/>
    </location>
</feature>